<dbReference type="AlphaFoldDB" id="A0A6B7GCG3"/>
<dbReference type="PROSITE" id="PS50404">
    <property type="entry name" value="GST_NTER"/>
    <property type="match status" value="1"/>
</dbReference>
<reference evidence="6" key="1">
    <citation type="submission" date="2018-02" db="EMBL/GenBank/DDBJ databases">
        <title>Effects of heavy metals in brackish water flea Diaphanosoma celebensis: transcriptional modulation and enzyme activity of antioxidants.</title>
        <authorList>
            <person name="Bae C."/>
            <person name="Lee Y."/>
        </authorList>
    </citation>
    <scope>NUCLEOTIDE SEQUENCE</scope>
</reference>
<dbReference type="InterPro" id="IPR010987">
    <property type="entry name" value="Glutathione-S-Trfase_C-like"/>
</dbReference>
<dbReference type="Gene3D" id="3.40.30.10">
    <property type="entry name" value="Glutaredoxin"/>
    <property type="match status" value="1"/>
</dbReference>
<feature type="domain" description="GST C-terminal" evidence="5">
    <location>
        <begin position="91"/>
        <end position="209"/>
    </location>
</feature>
<dbReference type="SFLD" id="SFLDG00363">
    <property type="entry name" value="AMPS_(cytGST):_Alpha-__Mu-__Pi"/>
    <property type="match status" value="1"/>
</dbReference>
<evidence type="ECO:0000256" key="2">
    <source>
        <dbReference type="ARBA" id="ARBA00012452"/>
    </source>
</evidence>
<dbReference type="Gene3D" id="1.20.1050.10">
    <property type="match status" value="1"/>
</dbReference>
<dbReference type="PANTHER" id="PTHR11571">
    <property type="entry name" value="GLUTATHIONE S-TRANSFERASE"/>
    <property type="match status" value="1"/>
</dbReference>
<dbReference type="GO" id="GO:0042802">
    <property type="term" value="F:identical protein binding"/>
    <property type="evidence" value="ECO:0007669"/>
    <property type="project" value="UniProtKB-ARBA"/>
</dbReference>
<gene>
    <name evidence="6" type="primary">GST-mu</name>
</gene>
<dbReference type="Pfam" id="PF02798">
    <property type="entry name" value="GST_N"/>
    <property type="match status" value="1"/>
</dbReference>
<feature type="domain" description="GST N-terminal" evidence="4">
    <location>
        <begin position="1"/>
        <end position="89"/>
    </location>
</feature>
<dbReference type="Pfam" id="PF14497">
    <property type="entry name" value="GST_C_3"/>
    <property type="match status" value="1"/>
</dbReference>
<evidence type="ECO:0000259" key="4">
    <source>
        <dbReference type="PROSITE" id="PS50404"/>
    </source>
</evidence>
<dbReference type="FunFam" id="1.20.1050.10:FF:000003">
    <property type="entry name" value="Glutathione S-transferase 2"/>
    <property type="match status" value="1"/>
</dbReference>
<keyword evidence="3 6" id="KW-0808">Transferase</keyword>
<dbReference type="InterPro" id="IPR003081">
    <property type="entry name" value="GST_mu"/>
</dbReference>
<evidence type="ECO:0000256" key="1">
    <source>
        <dbReference type="ARBA" id="ARBA00005861"/>
    </source>
</evidence>
<evidence type="ECO:0000256" key="3">
    <source>
        <dbReference type="ARBA" id="ARBA00022679"/>
    </source>
</evidence>
<evidence type="ECO:0000313" key="6">
    <source>
        <dbReference type="EMBL" id="QBR98220.1"/>
    </source>
</evidence>
<dbReference type="SUPFAM" id="SSF52833">
    <property type="entry name" value="Thioredoxin-like"/>
    <property type="match status" value="1"/>
</dbReference>
<protein>
    <recommendedName>
        <fullName evidence="2">glutathione transferase</fullName>
        <ecNumber evidence="2">2.5.1.18</ecNumber>
    </recommendedName>
</protein>
<dbReference type="InterPro" id="IPR050213">
    <property type="entry name" value="GST_superfamily"/>
</dbReference>
<comment type="similarity">
    <text evidence="1">Belongs to the GST superfamily. Mu family.</text>
</comment>
<dbReference type="EMBL" id="MG948609">
    <property type="protein sequence ID" value="QBR98220.1"/>
    <property type="molecule type" value="mRNA"/>
</dbReference>
<dbReference type="PROSITE" id="PS50405">
    <property type="entry name" value="GST_CTER"/>
    <property type="match status" value="1"/>
</dbReference>
<proteinExistence type="evidence at transcript level"/>
<name>A0A6B7GCG3_9CRUS</name>
<accession>A0A6B7GCG3</accession>
<dbReference type="InterPro" id="IPR036249">
    <property type="entry name" value="Thioredoxin-like_sf"/>
</dbReference>
<dbReference type="InterPro" id="IPR004045">
    <property type="entry name" value="Glutathione_S-Trfase_N"/>
</dbReference>
<dbReference type="SFLD" id="SFLDG01205">
    <property type="entry name" value="AMPS.1"/>
    <property type="match status" value="1"/>
</dbReference>
<dbReference type="GO" id="GO:0006749">
    <property type="term" value="P:glutathione metabolic process"/>
    <property type="evidence" value="ECO:0007669"/>
    <property type="project" value="TreeGrafter"/>
</dbReference>
<evidence type="ECO:0000259" key="5">
    <source>
        <dbReference type="PROSITE" id="PS50405"/>
    </source>
</evidence>
<dbReference type="GO" id="GO:0004364">
    <property type="term" value="F:glutathione transferase activity"/>
    <property type="evidence" value="ECO:0007669"/>
    <property type="project" value="UniProtKB-EC"/>
</dbReference>
<organism evidence="6">
    <name type="scientific">Diaphanosoma celebensis</name>
    <dbReference type="NCBI Taxonomy" id="2184134"/>
    <lineage>
        <taxon>Eukaryota</taxon>
        <taxon>Metazoa</taxon>
        <taxon>Ecdysozoa</taxon>
        <taxon>Arthropoda</taxon>
        <taxon>Crustacea</taxon>
        <taxon>Branchiopoda</taxon>
        <taxon>Diplostraca</taxon>
        <taxon>Cladocera</taxon>
        <taxon>Ctenopoda</taxon>
        <taxon>Sididae</taxon>
        <taxon>Diaphanosoma</taxon>
    </lineage>
</organism>
<dbReference type="SFLD" id="SFLDS00019">
    <property type="entry name" value="Glutathione_Transferase_(cytos"/>
    <property type="match status" value="1"/>
</dbReference>
<sequence length="219" mass="25457">MAPVHGYWNLRGYGQPIRLLLAHAGVEYEDRRYNLKGEAPNYDRSEWLADKFNLGLDFPNCPYYIDGDVKISQTFAILKYLGRKYGLAPKTEAEHIRVDLIEAEAMDIRTKWSSTCYNPDFENLREDFIKNFINKCKELSAFLGKHKYFAGETLTYVDFLMYELLDIHSTLEPKVLEGFDNLIAFHDRIRSLENVAAYMKSDKFLKWPLNGPMAKYGGK</sequence>
<dbReference type="PANTHER" id="PTHR11571:SF253">
    <property type="entry name" value="S-TRANSFERASE, PUTATIVE-RELATED"/>
    <property type="match status" value="1"/>
</dbReference>
<dbReference type="PRINTS" id="PR01267">
    <property type="entry name" value="GSTRNSFRASEM"/>
</dbReference>
<dbReference type="EC" id="2.5.1.18" evidence="2"/>
<dbReference type="SUPFAM" id="SSF47616">
    <property type="entry name" value="GST C-terminal domain-like"/>
    <property type="match status" value="1"/>
</dbReference>
<dbReference type="InterPro" id="IPR036282">
    <property type="entry name" value="Glutathione-S-Trfase_C_sf"/>
</dbReference>
<dbReference type="InterPro" id="IPR040079">
    <property type="entry name" value="Glutathione_S-Trfase"/>
</dbReference>
<dbReference type="InterPro" id="IPR004046">
    <property type="entry name" value="GST_C"/>
</dbReference>
<dbReference type="CDD" id="cd03075">
    <property type="entry name" value="GST_N_Mu"/>
    <property type="match status" value="1"/>
</dbReference>